<dbReference type="EMBL" id="CAJVPY010037307">
    <property type="protein sequence ID" value="CAG8802791.1"/>
    <property type="molecule type" value="Genomic_DNA"/>
</dbReference>
<proteinExistence type="predicted"/>
<accession>A0A9N9P9S4</accession>
<sequence>KLETTTISYTEERQEIKNSLLYKEFNKPKKNKDLEDFDKYLIVLEAITLAEQKPEDFEHRYWLNNLIQKQLRSGLELTPYYNLRNFKAIRLTTEKTEDVKREINQKLQEIKQKYYPEQLE</sequence>
<name>A0A9N9P9S4_9GLOM</name>
<feature type="non-terminal residue" evidence="1">
    <location>
        <position position="120"/>
    </location>
</feature>
<evidence type="ECO:0000313" key="1">
    <source>
        <dbReference type="EMBL" id="CAG8802791.1"/>
    </source>
</evidence>
<organism evidence="1 2">
    <name type="scientific">Dentiscutata erythropus</name>
    <dbReference type="NCBI Taxonomy" id="1348616"/>
    <lineage>
        <taxon>Eukaryota</taxon>
        <taxon>Fungi</taxon>
        <taxon>Fungi incertae sedis</taxon>
        <taxon>Mucoromycota</taxon>
        <taxon>Glomeromycotina</taxon>
        <taxon>Glomeromycetes</taxon>
        <taxon>Diversisporales</taxon>
        <taxon>Gigasporaceae</taxon>
        <taxon>Dentiscutata</taxon>
    </lineage>
</organism>
<reference evidence="1" key="1">
    <citation type="submission" date="2021-06" db="EMBL/GenBank/DDBJ databases">
        <authorList>
            <person name="Kallberg Y."/>
            <person name="Tangrot J."/>
            <person name="Rosling A."/>
        </authorList>
    </citation>
    <scope>NUCLEOTIDE SEQUENCE</scope>
    <source>
        <strain evidence="1">MA453B</strain>
    </source>
</reference>
<dbReference type="Proteomes" id="UP000789405">
    <property type="component" value="Unassembled WGS sequence"/>
</dbReference>
<comment type="caution">
    <text evidence="1">The sequence shown here is derived from an EMBL/GenBank/DDBJ whole genome shotgun (WGS) entry which is preliminary data.</text>
</comment>
<evidence type="ECO:0000313" key="2">
    <source>
        <dbReference type="Proteomes" id="UP000789405"/>
    </source>
</evidence>
<feature type="non-terminal residue" evidence="1">
    <location>
        <position position="1"/>
    </location>
</feature>
<protein>
    <submittedName>
        <fullName evidence="1">26638_t:CDS:1</fullName>
    </submittedName>
</protein>
<dbReference type="OrthoDB" id="49058at2759"/>
<keyword evidence="2" id="KW-1185">Reference proteome</keyword>
<gene>
    <name evidence="1" type="ORF">DERYTH_LOCUS23756</name>
</gene>
<dbReference type="AlphaFoldDB" id="A0A9N9P9S4"/>